<dbReference type="PANTHER" id="PTHR48223:SF1">
    <property type="entry name" value="ABC TRANSMEMBRANE TYPE-1 DOMAIN-CONTAINING PROTEIN"/>
    <property type="match status" value="1"/>
</dbReference>
<dbReference type="PANTHER" id="PTHR48223">
    <property type="entry name" value="DEFECTIVE 2759, PUTATIVE ISOFORM 1-RELATED"/>
    <property type="match status" value="1"/>
</dbReference>
<proteinExistence type="predicted"/>
<feature type="compositionally biased region" description="Polar residues" evidence="1">
    <location>
        <begin position="120"/>
        <end position="130"/>
    </location>
</feature>
<protein>
    <submittedName>
        <fullName evidence="3">Uncharacterized protein</fullName>
    </submittedName>
</protein>
<sequence>MYSIIAQPAGDFVHWGCKNDPPFPLASDKGFSPTHKSWNCGSKFRHFMMRNHAIVRKDGFISFKCKYCLRVGAPFVLEPKRKLLKLSAFKSNSQNDAGSRHTGSKSLKNSVGLSYVPQESEATSAESQKPQGVPKTCPVEPVPSTGSVAIHNLFKSWLMLLRMPSADHAVDGTPQQPSAMETSEIQNSSIQKKERVPILKVIWCYFLGLDAMIKLPLLIFSPLYLAVNLRYGVQVSRELTPLWVLGPLIAALYVKLLQGICALYVFSFKQTVKVITNLPTFYLVAYNYIAHGKLNDGVSRHIFQPLVDIQNLDYKEAFIRKIKDLEVFLVEKYLDFVESIWPYYCRTIRFLKRAHLI</sequence>
<keyword evidence="2" id="KW-0812">Transmembrane</keyword>
<evidence type="ECO:0000256" key="1">
    <source>
        <dbReference type="SAM" id="MobiDB-lite"/>
    </source>
</evidence>
<comment type="caution">
    <text evidence="3">The sequence shown here is derived from an EMBL/GenBank/DDBJ whole genome shotgun (WGS) entry which is preliminary data.</text>
</comment>
<feature type="transmembrane region" description="Helical" evidence="2">
    <location>
        <begin position="244"/>
        <end position="266"/>
    </location>
</feature>
<accession>A0ABD3AQ35</accession>
<keyword evidence="4" id="KW-1185">Reference proteome</keyword>
<reference evidence="3 4" key="1">
    <citation type="submission" date="2024-11" db="EMBL/GenBank/DDBJ databases">
        <title>A near-complete genome assembly of Cinchona calisaya.</title>
        <authorList>
            <person name="Lian D.C."/>
            <person name="Zhao X.W."/>
            <person name="Wei L."/>
        </authorList>
    </citation>
    <scope>NUCLEOTIDE SEQUENCE [LARGE SCALE GENOMIC DNA]</scope>
    <source>
        <tissue evidence="3">Nenye</tissue>
    </source>
</reference>
<evidence type="ECO:0000313" key="3">
    <source>
        <dbReference type="EMBL" id="KAL3533324.1"/>
    </source>
</evidence>
<name>A0ABD3AQ35_9GENT</name>
<evidence type="ECO:0000256" key="2">
    <source>
        <dbReference type="SAM" id="Phobius"/>
    </source>
</evidence>
<keyword evidence="2" id="KW-0472">Membrane</keyword>
<dbReference type="Proteomes" id="UP001630127">
    <property type="component" value="Unassembled WGS sequence"/>
</dbReference>
<dbReference type="EMBL" id="JBJUIK010000003">
    <property type="protein sequence ID" value="KAL3533324.1"/>
    <property type="molecule type" value="Genomic_DNA"/>
</dbReference>
<evidence type="ECO:0000313" key="4">
    <source>
        <dbReference type="Proteomes" id="UP001630127"/>
    </source>
</evidence>
<dbReference type="AlphaFoldDB" id="A0ABD3AQ35"/>
<gene>
    <name evidence="3" type="ORF">ACH5RR_006845</name>
</gene>
<keyword evidence="2" id="KW-1133">Transmembrane helix</keyword>
<feature type="region of interest" description="Disordered" evidence="1">
    <location>
        <begin position="118"/>
        <end position="137"/>
    </location>
</feature>
<feature type="transmembrane region" description="Helical" evidence="2">
    <location>
        <begin position="202"/>
        <end position="224"/>
    </location>
</feature>
<organism evidence="3 4">
    <name type="scientific">Cinchona calisaya</name>
    <dbReference type="NCBI Taxonomy" id="153742"/>
    <lineage>
        <taxon>Eukaryota</taxon>
        <taxon>Viridiplantae</taxon>
        <taxon>Streptophyta</taxon>
        <taxon>Embryophyta</taxon>
        <taxon>Tracheophyta</taxon>
        <taxon>Spermatophyta</taxon>
        <taxon>Magnoliopsida</taxon>
        <taxon>eudicotyledons</taxon>
        <taxon>Gunneridae</taxon>
        <taxon>Pentapetalae</taxon>
        <taxon>asterids</taxon>
        <taxon>lamiids</taxon>
        <taxon>Gentianales</taxon>
        <taxon>Rubiaceae</taxon>
        <taxon>Cinchonoideae</taxon>
        <taxon>Cinchoneae</taxon>
        <taxon>Cinchona</taxon>
    </lineage>
</organism>